<evidence type="ECO:0000256" key="1">
    <source>
        <dbReference type="SAM" id="MobiDB-lite"/>
    </source>
</evidence>
<proteinExistence type="predicted"/>
<keyword evidence="2" id="KW-0418">Kinase</keyword>
<dbReference type="GO" id="GO:0016301">
    <property type="term" value="F:kinase activity"/>
    <property type="evidence" value="ECO:0007669"/>
    <property type="project" value="UniProtKB-KW"/>
</dbReference>
<reference evidence="2 3" key="1">
    <citation type="submission" date="2013-11" db="EMBL/GenBank/DDBJ databases">
        <title>The Damaraland mole rat (Fukomys damarensis) genome and evolution of African mole rats.</title>
        <authorList>
            <person name="Gladyshev V.N."/>
            <person name="Fang X."/>
        </authorList>
    </citation>
    <scope>NUCLEOTIDE SEQUENCE [LARGE SCALE GENOMIC DNA]</scope>
    <source>
        <tissue evidence="2">Liver</tissue>
    </source>
</reference>
<feature type="compositionally biased region" description="Basic and acidic residues" evidence="1">
    <location>
        <begin position="78"/>
        <end position="101"/>
    </location>
</feature>
<gene>
    <name evidence="2" type="ORF">H920_06318</name>
</gene>
<dbReference type="Proteomes" id="UP000028990">
    <property type="component" value="Unassembled WGS sequence"/>
</dbReference>
<keyword evidence="3" id="KW-1185">Reference proteome</keyword>
<feature type="region of interest" description="Disordered" evidence="1">
    <location>
        <begin position="33"/>
        <end position="52"/>
    </location>
</feature>
<feature type="region of interest" description="Disordered" evidence="1">
    <location>
        <begin position="71"/>
        <end position="112"/>
    </location>
</feature>
<protein>
    <submittedName>
        <fullName evidence="2">Serine/threonine-protein kinase 24</fullName>
    </submittedName>
</protein>
<organism evidence="2 3">
    <name type="scientific">Fukomys damarensis</name>
    <name type="common">Damaraland mole rat</name>
    <name type="synonym">Cryptomys damarensis</name>
    <dbReference type="NCBI Taxonomy" id="885580"/>
    <lineage>
        <taxon>Eukaryota</taxon>
        <taxon>Metazoa</taxon>
        <taxon>Chordata</taxon>
        <taxon>Craniata</taxon>
        <taxon>Vertebrata</taxon>
        <taxon>Euteleostomi</taxon>
        <taxon>Mammalia</taxon>
        <taxon>Eutheria</taxon>
        <taxon>Euarchontoglires</taxon>
        <taxon>Glires</taxon>
        <taxon>Rodentia</taxon>
        <taxon>Hystricomorpha</taxon>
        <taxon>Bathyergidae</taxon>
        <taxon>Fukomys</taxon>
    </lineage>
</organism>
<dbReference type="AlphaFoldDB" id="A0A091DPQ2"/>
<accession>A0A091DPQ2</accession>
<feature type="region of interest" description="Disordered" evidence="1">
    <location>
        <begin position="167"/>
        <end position="197"/>
    </location>
</feature>
<dbReference type="EMBL" id="KN122191">
    <property type="protein sequence ID" value="KFO32215.1"/>
    <property type="molecule type" value="Genomic_DNA"/>
</dbReference>
<evidence type="ECO:0000313" key="2">
    <source>
        <dbReference type="EMBL" id="KFO32215.1"/>
    </source>
</evidence>
<sequence length="197" mass="21807">MKGNVEGLDDLRSKKIHRDIEAADVLLSAHAEGKLADLGSKPPTLEGNDEKALKESWRPVWVRSGAVDRPTAKQLLKQRPDRAHRQAQRWKAEQSHCHSEAETDGQGSGGSDSGHWICTCREKGPKKLLLQPSELERSKMKGVPRGLSLSVYRHLWLLFAELKEKSQGGWGPGVQRRAGEEACRAPATPARGRLQSL</sequence>
<evidence type="ECO:0000313" key="3">
    <source>
        <dbReference type="Proteomes" id="UP000028990"/>
    </source>
</evidence>
<name>A0A091DPQ2_FUKDA</name>
<keyword evidence="2" id="KW-0808">Transferase</keyword>